<organism evidence="2 3">
    <name type="scientific">Eragrostis curvula</name>
    <name type="common">weeping love grass</name>
    <dbReference type="NCBI Taxonomy" id="38414"/>
    <lineage>
        <taxon>Eukaryota</taxon>
        <taxon>Viridiplantae</taxon>
        <taxon>Streptophyta</taxon>
        <taxon>Embryophyta</taxon>
        <taxon>Tracheophyta</taxon>
        <taxon>Spermatophyta</taxon>
        <taxon>Magnoliopsida</taxon>
        <taxon>Liliopsida</taxon>
        <taxon>Poales</taxon>
        <taxon>Poaceae</taxon>
        <taxon>PACMAD clade</taxon>
        <taxon>Chloridoideae</taxon>
        <taxon>Eragrostideae</taxon>
        <taxon>Eragrostidinae</taxon>
        <taxon>Eragrostis</taxon>
    </lineage>
</organism>
<evidence type="ECO:0000313" key="1">
    <source>
        <dbReference type="EMBL" id="TVU37419.1"/>
    </source>
</evidence>
<comment type="caution">
    <text evidence="2">The sequence shown here is derived from an EMBL/GenBank/DDBJ whole genome shotgun (WGS) entry which is preliminary data.</text>
</comment>
<gene>
    <name evidence="1" type="ORF">EJB05_10732</name>
    <name evidence="2" type="ORF">EJB05_10733</name>
</gene>
<dbReference type="EMBL" id="RWGY01000007">
    <property type="protein sequence ID" value="TVU37419.1"/>
    <property type="molecule type" value="Genomic_DNA"/>
</dbReference>
<evidence type="ECO:0000313" key="3">
    <source>
        <dbReference type="Proteomes" id="UP000324897"/>
    </source>
</evidence>
<dbReference type="Gramene" id="TVU37419">
    <property type="protein sequence ID" value="TVU37419"/>
    <property type="gene ID" value="EJB05_10732"/>
</dbReference>
<dbReference type="AlphaFoldDB" id="A0A5J9VQQ5"/>
<dbReference type="Gramene" id="TVU37420">
    <property type="protein sequence ID" value="TVU37420"/>
    <property type="gene ID" value="EJB05_10733"/>
</dbReference>
<dbReference type="Proteomes" id="UP000324897">
    <property type="component" value="Chromosome 4"/>
</dbReference>
<protein>
    <submittedName>
        <fullName evidence="2">Uncharacterized protein</fullName>
    </submittedName>
</protein>
<keyword evidence="3" id="KW-1185">Reference proteome</keyword>
<reference evidence="2 3" key="1">
    <citation type="journal article" date="2019" name="Sci. Rep.">
        <title>A high-quality genome of Eragrostis curvula grass provides insights into Poaceae evolution and supports new strategies to enhance forage quality.</title>
        <authorList>
            <person name="Carballo J."/>
            <person name="Santos B.A.C.M."/>
            <person name="Zappacosta D."/>
            <person name="Garbus I."/>
            <person name="Selva J.P."/>
            <person name="Gallo C.A."/>
            <person name="Diaz A."/>
            <person name="Albertini E."/>
            <person name="Caccamo M."/>
            <person name="Echenique V."/>
        </authorList>
    </citation>
    <scope>NUCLEOTIDE SEQUENCE [LARGE SCALE GENOMIC DNA]</scope>
    <source>
        <strain evidence="3">cv. Victoria</strain>
        <tissue evidence="2">Leaf</tissue>
    </source>
</reference>
<name>A0A5J9VQQ5_9POAL</name>
<accession>A0A5J9VQQ5</accession>
<evidence type="ECO:0000313" key="2">
    <source>
        <dbReference type="EMBL" id="TVU37420.1"/>
    </source>
</evidence>
<feature type="non-terminal residue" evidence="2">
    <location>
        <position position="1"/>
    </location>
</feature>
<dbReference type="EMBL" id="RWGY01000007">
    <property type="protein sequence ID" value="TVU37420.1"/>
    <property type="molecule type" value="Genomic_DNA"/>
</dbReference>
<proteinExistence type="predicted"/>
<sequence length="71" mass="7814">MATSSSPPAAGRSEDALIIRLSDDKKASHHIFPLCGIDVLFPRAVPCVQERKARRRGGQWAFQKRAAVRNA</sequence>